<comment type="similarity">
    <text evidence="2 11">Belongs to the transketolase family. DXPS subfamily.</text>
</comment>
<feature type="binding site" evidence="11">
    <location>
        <position position="176"/>
    </location>
    <ligand>
        <name>Mg(2+)</name>
        <dbReference type="ChEBI" id="CHEBI:18420"/>
    </ligand>
</feature>
<dbReference type="EMBL" id="LSGP01000013">
    <property type="protein sequence ID" value="KYZ77641.1"/>
    <property type="molecule type" value="Genomic_DNA"/>
</dbReference>
<evidence type="ECO:0000256" key="4">
    <source>
        <dbReference type="ARBA" id="ARBA00022679"/>
    </source>
</evidence>
<dbReference type="PANTHER" id="PTHR43322:SF5">
    <property type="entry name" value="1-DEOXY-D-XYLULOSE-5-PHOSPHATE SYNTHASE, CHLOROPLASTIC"/>
    <property type="match status" value="1"/>
</dbReference>
<feature type="binding site" evidence="11">
    <location>
        <position position="368"/>
    </location>
    <ligand>
        <name>thiamine diphosphate</name>
        <dbReference type="ChEBI" id="CHEBI:58937"/>
    </ligand>
</feature>
<dbReference type="CDD" id="cd02007">
    <property type="entry name" value="TPP_DXS"/>
    <property type="match status" value="1"/>
</dbReference>
<dbReference type="Gene3D" id="3.40.50.970">
    <property type="match status" value="2"/>
</dbReference>
<comment type="catalytic activity">
    <reaction evidence="11">
        <text>D-glyceraldehyde 3-phosphate + pyruvate + H(+) = 1-deoxy-D-xylulose 5-phosphate + CO2</text>
        <dbReference type="Rhea" id="RHEA:12605"/>
        <dbReference type="ChEBI" id="CHEBI:15361"/>
        <dbReference type="ChEBI" id="CHEBI:15378"/>
        <dbReference type="ChEBI" id="CHEBI:16526"/>
        <dbReference type="ChEBI" id="CHEBI:57792"/>
        <dbReference type="ChEBI" id="CHEBI:59776"/>
        <dbReference type="EC" id="2.2.1.7"/>
    </reaction>
</comment>
<proteinExistence type="inferred from homology"/>
<dbReference type="PROSITE" id="PS00801">
    <property type="entry name" value="TRANSKETOLASE_1"/>
    <property type="match status" value="1"/>
</dbReference>
<dbReference type="FunFam" id="3.40.50.970:FF:000005">
    <property type="entry name" value="1-deoxy-D-xylulose-5-phosphate synthase"/>
    <property type="match status" value="1"/>
</dbReference>
<feature type="binding site" evidence="11">
    <location>
        <position position="176"/>
    </location>
    <ligand>
        <name>thiamine diphosphate</name>
        <dbReference type="ChEBI" id="CHEBI:58937"/>
    </ligand>
</feature>
<evidence type="ECO:0000256" key="5">
    <source>
        <dbReference type="ARBA" id="ARBA00022723"/>
    </source>
</evidence>
<keyword evidence="6 11" id="KW-0460">Magnesium</keyword>
<dbReference type="InterPro" id="IPR029061">
    <property type="entry name" value="THDP-binding"/>
</dbReference>
<evidence type="ECO:0000256" key="6">
    <source>
        <dbReference type="ARBA" id="ARBA00022842"/>
    </source>
</evidence>
<dbReference type="InterPro" id="IPR005475">
    <property type="entry name" value="Transketolase-like_Pyr-bd"/>
</dbReference>
<dbReference type="GO" id="GO:0009228">
    <property type="term" value="P:thiamine biosynthetic process"/>
    <property type="evidence" value="ECO:0007669"/>
    <property type="project" value="UniProtKB-UniRule"/>
</dbReference>
<comment type="function">
    <text evidence="10 11">Catalyzes the acyloin condensation reaction between C atoms 2 and 3 of pyruvate and glyceraldehyde 3-phosphate to yield 1-deoxy-D-xylulose-5-phosphate (DXP).</text>
</comment>
<dbReference type="CDD" id="cd07033">
    <property type="entry name" value="TPP_PYR_DXS_TK_like"/>
    <property type="match status" value="1"/>
</dbReference>
<dbReference type="GO" id="GO:0008661">
    <property type="term" value="F:1-deoxy-D-xylulose-5-phosphate synthase activity"/>
    <property type="evidence" value="ECO:0007669"/>
    <property type="project" value="UniProtKB-UniRule"/>
</dbReference>
<dbReference type="InterPro" id="IPR049557">
    <property type="entry name" value="Transketolase_CS"/>
</dbReference>
<comment type="cofactor">
    <cofactor evidence="11">
        <name>thiamine diphosphate</name>
        <dbReference type="ChEBI" id="CHEBI:58937"/>
    </cofactor>
    <text evidence="11">Binds 1 thiamine pyrophosphate per subunit.</text>
</comment>
<keyword evidence="4 11" id="KW-0808">Transferase</keyword>
<dbReference type="NCBIfam" id="TIGR00204">
    <property type="entry name" value="dxs"/>
    <property type="match status" value="1"/>
</dbReference>
<dbReference type="AlphaFoldDB" id="A0A154BUN1"/>
<dbReference type="InterPro" id="IPR005477">
    <property type="entry name" value="Dxylulose-5-P_synthase"/>
</dbReference>
<comment type="caution">
    <text evidence="13">The sequence shown here is derived from an EMBL/GenBank/DDBJ whole genome shotgun (WGS) entry which is preliminary data.</text>
</comment>
<dbReference type="GO" id="GO:0019288">
    <property type="term" value="P:isopentenyl diphosphate biosynthetic process, methylerythritol 4-phosphate pathway"/>
    <property type="evidence" value="ECO:0007669"/>
    <property type="project" value="TreeGrafter"/>
</dbReference>
<sequence>MTVTLLDTISQPQDLRKLSLPQMDGLAAEIRSLLINTVAKNGGHLAPNLGVVELTLAIHRTFDSPRDKIVWDVGHQAYVHKILCGRRDKFHTLRQHGGISGFPKRSESEHDAFGVGHSSTSISAALGIALARDLSGRDNQVLAVIGDGSLTGGQAYEALNHAGHLGTRFTVIVNDNEMSIAKNVGAMAEYLAKIRSDPTYSRVKRDIDNALRRIPAIGDSVAKTLERAKDSLKFMLVPGMLFEELGFTYIGPIDGHNIAGLCEVLQATKTMNGPVLIHVITQKGKGYSPAECNADRFHGIGPFCVESGETLQCGNRPSYTSVFGDELIKLAADNPDIVAITAAMPEGTGLKKFAERYPKRFFDVGIAEQHAMTLAAGLAAAGKRPVVAVYSTFSQRAFDQIVHDICLQKLPVVICLDRAGIVGEDGATHQGVFDYAFLRSAPNLTMLAPKNETELRQMLAMALKHNGPCVIRYPRGCTLGIPFATESLPVSIGKAERIKLGSDLTLLAIGSAVEECVVASDLLASSGIRAGVVNARFVKPLDEEMIRSLSRETGVLVTVEDGCLAGGFGSAVAELLIDKQLKWVKLLRLGFPDEFIEHGTRAQLLKQYGLDGAAIAEKAASFFREYGAK</sequence>
<dbReference type="Pfam" id="PF02779">
    <property type="entry name" value="Transket_pyr"/>
    <property type="match status" value="1"/>
</dbReference>
<dbReference type="GO" id="GO:0005829">
    <property type="term" value="C:cytosol"/>
    <property type="evidence" value="ECO:0007669"/>
    <property type="project" value="TreeGrafter"/>
</dbReference>
<dbReference type="InterPro" id="IPR033248">
    <property type="entry name" value="Transketolase_C"/>
</dbReference>
<evidence type="ECO:0000256" key="3">
    <source>
        <dbReference type="ARBA" id="ARBA00011738"/>
    </source>
</evidence>
<gene>
    <name evidence="11" type="primary">dxs</name>
    <name evidence="13" type="ORF">AXX12_05260</name>
</gene>
<dbReference type="Pfam" id="PF13292">
    <property type="entry name" value="DXP_synthase_N"/>
    <property type="match status" value="1"/>
</dbReference>
<evidence type="ECO:0000256" key="7">
    <source>
        <dbReference type="ARBA" id="ARBA00022977"/>
    </source>
</evidence>
<feature type="binding site" evidence="11">
    <location>
        <position position="147"/>
    </location>
    <ligand>
        <name>Mg(2+)</name>
        <dbReference type="ChEBI" id="CHEBI:18420"/>
    </ligand>
</feature>
<feature type="binding site" evidence="11">
    <location>
        <begin position="116"/>
        <end position="118"/>
    </location>
    <ligand>
        <name>thiamine diphosphate</name>
        <dbReference type="ChEBI" id="CHEBI:58937"/>
    </ligand>
</feature>
<dbReference type="HAMAP" id="MF_00315">
    <property type="entry name" value="DXP_synth"/>
    <property type="match status" value="1"/>
</dbReference>
<dbReference type="GO" id="GO:0016114">
    <property type="term" value="P:terpenoid biosynthetic process"/>
    <property type="evidence" value="ECO:0007669"/>
    <property type="project" value="UniProtKB-UniRule"/>
</dbReference>
<evidence type="ECO:0000256" key="1">
    <source>
        <dbReference type="ARBA" id="ARBA00004980"/>
    </source>
</evidence>
<dbReference type="InterPro" id="IPR020826">
    <property type="entry name" value="Transketolase_BS"/>
</dbReference>
<comment type="subunit">
    <text evidence="3 11">Homodimer.</text>
</comment>
<reference evidence="13 14" key="1">
    <citation type="submission" date="2016-02" db="EMBL/GenBank/DDBJ databases">
        <title>Anaerosporomusa subterraneum gen. nov., sp. nov., a spore-forming obligate anaerobe isolated from saprolite.</title>
        <authorList>
            <person name="Choi J.K."/>
            <person name="Shah M."/>
            <person name="Yee N."/>
        </authorList>
    </citation>
    <scope>NUCLEOTIDE SEQUENCE [LARGE SCALE GENOMIC DNA]</scope>
    <source>
        <strain evidence="13 14">RU4</strain>
    </source>
</reference>
<keyword evidence="5 11" id="KW-0479">Metal-binding</keyword>
<dbReference type="InterPro" id="IPR009014">
    <property type="entry name" value="Transketo_C/PFOR_II"/>
</dbReference>
<evidence type="ECO:0000313" key="13">
    <source>
        <dbReference type="EMBL" id="KYZ77641.1"/>
    </source>
</evidence>
<keyword evidence="9 11" id="KW-0414">Isoprene biosynthesis</keyword>
<organism evidence="13 14">
    <name type="scientific">Anaerosporomusa subterranea</name>
    <dbReference type="NCBI Taxonomy" id="1794912"/>
    <lineage>
        <taxon>Bacteria</taxon>
        <taxon>Bacillati</taxon>
        <taxon>Bacillota</taxon>
        <taxon>Negativicutes</taxon>
        <taxon>Acetonemataceae</taxon>
        <taxon>Anaerosporomusa</taxon>
    </lineage>
</organism>
<evidence type="ECO:0000256" key="2">
    <source>
        <dbReference type="ARBA" id="ARBA00011081"/>
    </source>
</evidence>
<dbReference type="UniPathway" id="UPA00064">
    <property type="reaction ID" value="UER00091"/>
</dbReference>
<feature type="binding site" evidence="11">
    <location>
        <position position="75"/>
    </location>
    <ligand>
        <name>thiamine diphosphate</name>
        <dbReference type="ChEBI" id="CHEBI:58937"/>
    </ligand>
</feature>
<dbReference type="SUPFAM" id="SSF52518">
    <property type="entry name" value="Thiamin diphosphate-binding fold (THDP-binding)"/>
    <property type="match status" value="2"/>
</dbReference>
<feature type="binding site" evidence="11">
    <location>
        <begin position="148"/>
        <end position="149"/>
    </location>
    <ligand>
        <name>thiamine diphosphate</name>
        <dbReference type="ChEBI" id="CHEBI:58937"/>
    </ligand>
</feature>
<dbReference type="EC" id="2.2.1.7" evidence="11"/>
<dbReference type="STRING" id="1794912.AXX12_05260"/>
<dbReference type="PROSITE" id="PS00802">
    <property type="entry name" value="TRANSKETOLASE_2"/>
    <property type="match status" value="1"/>
</dbReference>
<dbReference type="NCBIfam" id="NF003933">
    <property type="entry name" value="PRK05444.2-2"/>
    <property type="match status" value="1"/>
</dbReference>
<dbReference type="Proteomes" id="UP000076268">
    <property type="component" value="Unassembled WGS sequence"/>
</dbReference>
<dbReference type="PANTHER" id="PTHR43322">
    <property type="entry name" value="1-D-DEOXYXYLULOSE 5-PHOSPHATE SYNTHASE-RELATED"/>
    <property type="match status" value="1"/>
</dbReference>
<dbReference type="SMART" id="SM00861">
    <property type="entry name" value="Transket_pyr"/>
    <property type="match status" value="1"/>
</dbReference>
<evidence type="ECO:0000256" key="9">
    <source>
        <dbReference type="ARBA" id="ARBA00023229"/>
    </source>
</evidence>
<keyword evidence="14" id="KW-1185">Reference proteome</keyword>
<protein>
    <recommendedName>
        <fullName evidence="11">1-deoxy-D-xylulose-5-phosphate synthase</fullName>
        <ecNumber evidence="11">2.2.1.7</ecNumber>
    </recommendedName>
    <alternativeName>
        <fullName evidence="11">1-deoxyxylulose-5-phosphate synthase</fullName>
        <shortName evidence="11">DXP synthase</shortName>
        <shortName evidence="11">DXPS</shortName>
    </alternativeName>
</protein>
<feature type="domain" description="Transketolase-like pyrimidine-binding" evidence="12">
    <location>
        <begin position="317"/>
        <end position="481"/>
    </location>
</feature>
<dbReference type="SUPFAM" id="SSF52922">
    <property type="entry name" value="TK C-terminal domain-like"/>
    <property type="match status" value="1"/>
</dbReference>
<evidence type="ECO:0000313" key="14">
    <source>
        <dbReference type="Proteomes" id="UP000076268"/>
    </source>
</evidence>
<evidence type="ECO:0000256" key="10">
    <source>
        <dbReference type="ARBA" id="ARBA00055605"/>
    </source>
</evidence>
<dbReference type="GO" id="GO:0030976">
    <property type="term" value="F:thiamine pyrophosphate binding"/>
    <property type="evidence" value="ECO:0007669"/>
    <property type="project" value="UniProtKB-UniRule"/>
</dbReference>
<name>A0A154BUN1_ANASB</name>
<evidence type="ECO:0000259" key="12">
    <source>
        <dbReference type="SMART" id="SM00861"/>
    </source>
</evidence>
<keyword evidence="8 11" id="KW-0786">Thiamine pyrophosphate</keyword>
<feature type="binding site" evidence="11">
    <location>
        <position position="287"/>
    </location>
    <ligand>
        <name>thiamine diphosphate</name>
        <dbReference type="ChEBI" id="CHEBI:58937"/>
    </ligand>
</feature>
<dbReference type="FunFam" id="3.40.50.920:FF:000002">
    <property type="entry name" value="1-deoxy-D-xylulose-5-phosphate synthase"/>
    <property type="match status" value="1"/>
</dbReference>
<dbReference type="GO" id="GO:0000287">
    <property type="term" value="F:magnesium ion binding"/>
    <property type="evidence" value="ECO:0007669"/>
    <property type="project" value="UniProtKB-UniRule"/>
</dbReference>
<comment type="pathway">
    <text evidence="1 11">Metabolic intermediate biosynthesis; 1-deoxy-D-xylulose 5-phosphate biosynthesis; 1-deoxy-D-xylulose 5-phosphate from D-glyceraldehyde 3-phosphate and pyruvate: step 1/1.</text>
</comment>
<evidence type="ECO:0000256" key="8">
    <source>
        <dbReference type="ARBA" id="ARBA00023052"/>
    </source>
</evidence>
<dbReference type="Gene3D" id="3.40.50.920">
    <property type="match status" value="1"/>
</dbReference>
<dbReference type="Pfam" id="PF02780">
    <property type="entry name" value="Transketolase_C"/>
    <property type="match status" value="1"/>
</dbReference>
<keyword evidence="7 11" id="KW-0784">Thiamine biosynthesis</keyword>
<comment type="cofactor">
    <cofactor evidence="11">
        <name>Mg(2+)</name>
        <dbReference type="ChEBI" id="CHEBI:18420"/>
    </cofactor>
    <text evidence="11">Binds 1 Mg(2+) ion per subunit.</text>
</comment>
<accession>A0A154BUN1</accession>
<evidence type="ECO:0000256" key="11">
    <source>
        <dbReference type="HAMAP-Rule" id="MF_00315"/>
    </source>
</evidence>